<proteinExistence type="inferred from homology"/>
<dbReference type="Proteomes" id="UP000194800">
    <property type="component" value="Unassembled WGS sequence"/>
</dbReference>
<keyword evidence="2 7" id="KW-0812">Transmembrane</keyword>
<dbReference type="InterPro" id="IPR022781">
    <property type="entry name" value="Flagellar_biosynth_FliO"/>
</dbReference>
<dbReference type="AlphaFoldDB" id="A0A242NG07"/>
<accession>A0A242NG07</accession>
<keyword evidence="4 7" id="KW-0472">Membrane</keyword>
<dbReference type="EMBL" id="NARP01000026">
    <property type="protein sequence ID" value="OTP98738.1"/>
    <property type="molecule type" value="Genomic_DNA"/>
</dbReference>
<evidence type="ECO:0000256" key="6">
    <source>
        <dbReference type="ARBA" id="ARBA00037937"/>
    </source>
</evidence>
<comment type="similarity">
    <text evidence="6 7">Belongs to the FliO/MopB family.</text>
</comment>
<keyword evidence="8" id="KW-0282">Flagellum</keyword>
<dbReference type="Pfam" id="PF04347">
    <property type="entry name" value="FliO"/>
    <property type="match status" value="1"/>
</dbReference>
<dbReference type="InterPro" id="IPR052205">
    <property type="entry name" value="FliO/MopB"/>
</dbReference>
<evidence type="ECO:0000256" key="4">
    <source>
        <dbReference type="ARBA" id="ARBA00023136"/>
    </source>
</evidence>
<reference evidence="10 11" key="1">
    <citation type="submission" date="2017-03" db="EMBL/GenBank/DDBJ databases">
        <title>Comparative genomics of honeybee gut symbionts reveal geographically distinct and subgroup specific antibiotic resistance.</title>
        <authorList>
            <person name="Ludvigsen J."/>
            <person name="Porcellato D."/>
            <person name="Labee-Lund T.M."/>
            <person name="Amdam G.V."/>
            <person name="Rudi K."/>
        </authorList>
    </citation>
    <scope>NUCLEOTIDE SEQUENCE [LARGE SCALE GENOMIC DNA]</scope>
    <source>
        <strain evidence="8 11">A-7-12</strain>
        <strain evidence="9 10">A-9-12</strain>
    </source>
</reference>
<keyword evidence="1 7" id="KW-1003">Cell membrane</keyword>
<dbReference type="GO" id="GO:0009425">
    <property type="term" value="C:bacterial-type flagellum basal body"/>
    <property type="evidence" value="ECO:0007669"/>
    <property type="project" value="UniProtKB-SubCell"/>
</dbReference>
<keyword evidence="8" id="KW-0969">Cilium</keyword>
<keyword evidence="10" id="KW-1185">Reference proteome</keyword>
<dbReference type="RefSeq" id="WP_086301310.1">
    <property type="nucleotide sequence ID" value="NZ_CAMLEZ010000007.1"/>
</dbReference>
<keyword evidence="3 7" id="KW-1133">Transmembrane helix</keyword>
<evidence type="ECO:0000256" key="7">
    <source>
        <dbReference type="RuleBase" id="RU362064"/>
    </source>
</evidence>
<name>A0A242NG07_9GAMM</name>
<evidence type="ECO:0000313" key="10">
    <source>
        <dbReference type="Proteomes" id="UP000194800"/>
    </source>
</evidence>
<dbReference type="PANTHER" id="PTHR38766">
    <property type="entry name" value="FLAGELLAR PROTEIN FLIO"/>
    <property type="match status" value="1"/>
</dbReference>
<organism evidence="8 11">
    <name type="scientific">Gilliamella apicola</name>
    <dbReference type="NCBI Taxonomy" id="1196095"/>
    <lineage>
        <taxon>Bacteria</taxon>
        <taxon>Pseudomonadati</taxon>
        <taxon>Pseudomonadota</taxon>
        <taxon>Gammaproteobacteria</taxon>
        <taxon>Orbales</taxon>
        <taxon>Orbaceae</taxon>
        <taxon>Gilliamella</taxon>
    </lineage>
</organism>
<protein>
    <recommendedName>
        <fullName evidence="7">Flagellar protein</fullName>
    </recommendedName>
</protein>
<evidence type="ECO:0000256" key="1">
    <source>
        <dbReference type="ARBA" id="ARBA00022475"/>
    </source>
</evidence>
<dbReference type="GO" id="GO:0005886">
    <property type="term" value="C:plasma membrane"/>
    <property type="evidence" value="ECO:0007669"/>
    <property type="project" value="UniProtKB-SubCell"/>
</dbReference>
<dbReference type="PANTHER" id="PTHR38766:SF1">
    <property type="entry name" value="FLAGELLAR PROTEIN FLIO"/>
    <property type="match status" value="1"/>
</dbReference>
<dbReference type="GO" id="GO:0044781">
    <property type="term" value="P:bacterial-type flagellum organization"/>
    <property type="evidence" value="ECO:0007669"/>
    <property type="project" value="UniProtKB-UniRule"/>
</dbReference>
<comment type="subcellular location">
    <subcellularLocation>
        <location evidence="7">Cell membrane</location>
    </subcellularLocation>
    <subcellularLocation>
        <location evidence="7">Bacterial flagellum basal body</location>
    </subcellularLocation>
</comment>
<dbReference type="Proteomes" id="UP000194977">
    <property type="component" value="Unassembled WGS sequence"/>
</dbReference>
<evidence type="ECO:0000313" key="11">
    <source>
        <dbReference type="Proteomes" id="UP000194977"/>
    </source>
</evidence>
<evidence type="ECO:0000256" key="2">
    <source>
        <dbReference type="ARBA" id="ARBA00022692"/>
    </source>
</evidence>
<evidence type="ECO:0000256" key="3">
    <source>
        <dbReference type="ARBA" id="ARBA00022989"/>
    </source>
</evidence>
<feature type="transmembrane region" description="Helical" evidence="7">
    <location>
        <begin position="34"/>
        <end position="56"/>
    </location>
</feature>
<dbReference type="NCBIfam" id="TIGR03500">
    <property type="entry name" value="FliO_TIGR"/>
    <property type="match status" value="1"/>
</dbReference>
<sequence length="146" mass="16527">MDIIYENKAQPSISATDTIAITSVSPELKVNTQMATSMGMSLMGVIAVILFLGWIVKRFNWKNPNKQLIEVKATYNINPKERIVLVHVDHQLLVVGVTGQQMTLLHTINEQRTDMLLAEPSSGVKDFSKNRMFEQMLQSILKVRKE</sequence>
<evidence type="ECO:0000313" key="9">
    <source>
        <dbReference type="EMBL" id="OTQ09040.1"/>
    </source>
</evidence>
<gene>
    <name evidence="9" type="ORF">B6C91_10455</name>
    <name evidence="8" type="ORF">B6D08_10195</name>
</gene>
<dbReference type="EMBL" id="NART01000056">
    <property type="protein sequence ID" value="OTQ09040.1"/>
    <property type="molecule type" value="Genomic_DNA"/>
</dbReference>
<evidence type="ECO:0000256" key="5">
    <source>
        <dbReference type="ARBA" id="ARBA00023143"/>
    </source>
</evidence>
<keyword evidence="8" id="KW-0966">Cell projection</keyword>
<dbReference type="OrthoDB" id="6897726at2"/>
<keyword evidence="5 7" id="KW-0975">Bacterial flagellum</keyword>
<comment type="caution">
    <text evidence="8">The sequence shown here is derived from an EMBL/GenBank/DDBJ whole genome shotgun (WGS) entry which is preliminary data.</text>
</comment>
<evidence type="ECO:0000313" key="8">
    <source>
        <dbReference type="EMBL" id="OTP98738.1"/>
    </source>
</evidence>